<dbReference type="EMBL" id="LROM01000036">
    <property type="protein sequence ID" value="OFA08798.1"/>
    <property type="molecule type" value="Genomic_DNA"/>
</dbReference>
<keyword evidence="3" id="KW-1185">Reference proteome</keyword>
<dbReference type="Proteomes" id="UP000175989">
    <property type="component" value="Unassembled WGS sequence"/>
</dbReference>
<gene>
    <name evidence="2" type="ORF">DUPY_04740</name>
</gene>
<feature type="domain" description="HTH cro/C1-type" evidence="1">
    <location>
        <begin position="35"/>
        <end position="91"/>
    </location>
</feature>
<evidence type="ECO:0000313" key="2">
    <source>
        <dbReference type="EMBL" id="OFA08798.1"/>
    </source>
</evidence>
<dbReference type="InterPro" id="IPR001387">
    <property type="entry name" value="Cro/C1-type_HTH"/>
</dbReference>
<reference evidence="3" key="1">
    <citation type="journal article" date="2016" name="Front. Microbiol.">
        <title>Molecular Keys to the Janthinobacterium and Duganella spp. Interaction with the Plant Pathogen Fusarium graminearum.</title>
        <authorList>
            <person name="Haack F.S."/>
            <person name="Poehlein A."/>
            <person name="Kroger C."/>
            <person name="Voigt C.A."/>
            <person name="Piepenbring M."/>
            <person name="Bode H.B."/>
            <person name="Daniel R."/>
            <person name="Schafer W."/>
            <person name="Streit W.R."/>
        </authorList>
    </citation>
    <scope>NUCLEOTIDE SEQUENCE [LARGE SCALE GENOMIC DNA]</scope>
    <source>
        <strain evidence="3">T54</strain>
    </source>
</reference>
<dbReference type="GO" id="GO:0003677">
    <property type="term" value="F:DNA binding"/>
    <property type="evidence" value="ECO:0007669"/>
    <property type="project" value="InterPro"/>
</dbReference>
<proteinExistence type="predicted"/>
<dbReference type="SMART" id="SM00530">
    <property type="entry name" value="HTH_XRE"/>
    <property type="match status" value="1"/>
</dbReference>
<dbReference type="SUPFAM" id="SSF47413">
    <property type="entry name" value="lambda repressor-like DNA-binding domains"/>
    <property type="match status" value="1"/>
</dbReference>
<dbReference type="AlphaFoldDB" id="A0A1E7X721"/>
<dbReference type="InterPro" id="IPR010982">
    <property type="entry name" value="Lambda_DNA-bd_dom_sf"/>
</dbReference>
<dbReference type="Gene3D" id="1.10.260.40">
    <property type="entry name" value="lambda repressor-like DNA-binding domains"/>
    <property type="match status" value="1"/>
</dbReference>
<dbReference type="Pfam" id="PF01381">
    <property type="entry name" value="HTH_3"/>
    <property type="match status" value="1"/>
</dbReference>
<evidence type="ECO:0000259" key="1">
    <source>
        <dbReference type="PROSITE" id="PS50943"/>
    </source>
</evidence>
<dbReference type="CDD" id="cd00093">
    <property type="entry name" value="HTH_XRE"/>
    <property type="match status" value="1"/>
</dbReference>
<accession>A0A1E7X721</accession>
<comment type="caution">
    <text evidence="2">The sequence shown here is derived from an EMBL/GenBank/DDBJ whole genome shotgun (WGS) entry which is preliminary data.</text>
</comment>
<dbReference type="PROSITE" id="PS50943">
    <property type="entry name" value="HTH_CROC1"/>
    <property type="match status" value="1"/>
</dbReference>
<name>A0A1E7X721_9BURK</name>
<evidence type="ECO:0000313" key="3">
    <source>
        <dbReference type="Proteomes" id="UP000175989"/>
    </source>
</evidence>
<sequence length="159" mass="17895">MGEIILEKLVHTRKFCIGTIKSCTHTRGMSIHKRIKERRLALGLTSHKALADLLGVAWQTVQLWEKEDGTAPNRKRIDDVARALQTTPEWLIHGTAEAAAADSNGPKTNAIPPARMQWVSDEEYHLLSLYRTTDDEGREKIRDTAEAMPRVLLPFVVSN</sequence>
<protein>
    <submittedName>
        <fullName evidence="2">Transcriptional repressor DicA</fullName>
    </submittedName>
</protein>
<organism evidence="2 3">
    <name type="scientific">Duganella phyllosphaerae</name>
    <dbReference type="NCBI Taxonomy" id="762836"/>
    <lineage>
        <taxon>Bacteria</taxon>
        <taxon>Pseudomonadati</taxon>
        <taxon>Pseudomonadota</taxon>
        <taxon>Betaproteobacteria</taxon>
        <taxon>Burkholderiales</taxon>
        <taxon>Oxalobacteraceae</taxon>
        <taxon>Telluria group</taxon>
        <taxon>Duganella</taxon>
    </lineage>
</organism>